<keyword evidence="2" id="KW-0238">DNA-binding</keyword>
<dbReference type="InterPro" id="IPR036390">
    <property type="entry name" value="WH_DNA-bd_sf"/>
</dbReference>
<evidence type="ECO:0000313" key="5">
    <source>
        <dbReference type="EMBL" id="SVC64090.1"/>
    </source>
</evidence>
<evidence type="ECO:0000256" key="2">
    <source>
        <dbReference type="ARBA" id="ARBA00023125"/>
    </source>
</evidence>
<feature type="domain" description="HTH gntR-type" evidence="4">
    <location>
        <begin position="15"/>
        <end position="83"/>
    </location>
</feature>
<dbReference type="EMBL" id="UINC01102449">
    <property type="protein sequence ID" value="SVC64090.1"/>
    <property type="molecule type" value="Genomic_DNA"/>
</dbReference>
<dbReference type="CDD" id="cd07377">
    <property type="entry name" value="WHTH_GntR"/>
    <property type="match status" value="1"/>
</dbReference>
<evidence type="ECO:0000259" key="4">
    <source>
        <dbReference type="PROSITE" id="PS50949"/>
    </source>
</evidence>
<dbReference type="GO" id="GO:0003700">
    <property type="term" value="F:DNA-binding transcription factor activity"/>
    <property type="evidence" value="ECO:0007669"/>
    <property type="project" value="InterPro"/>
</dbReference>
<dbReference type="SMART" id="SM00345">
    <property type="entry name" value="HTH_GNTR"/>
    <property type="match status" value="1"/>
</dbReference>
<gene>
    <name evidence="5" type="ORF">METZ01_LOCUS316944</name>
</gene>
<reference evidence="5" key="1">
    <citation type="submission" date="2018-05" db="EMBL/GenBank/DDBJ databases">
        <authorList>
            <person name="Lanie J.A."/>
            <person name="Ng W.-L."/>
            <person name="Kazmierczak K.M."/>
            <person name="Andrzejewski T.M."/>
            <person name="Davidsen T.M."/>
            <person name="Wayne K.J."/>
            <person name="Tettelin H."/>
            <person name="Glass J.I."/>
            <person name="Rusch D."/>
            <person name="Podicherti R."/>
            <person name="Tsui H.-C.T."/>
            <person name="Winkler M.E."/>
        </authorList>
    </citation>
    <scope>NUCLEOTIDE SEQUENCE</scope>
</reference>
<sequence>MDVYKYLDIDENSRKPKYIQIVDSVTHNISLGHFKMDQKMPSINMLSEEFYLSRDTVEKAYKILKERKIINPVKGKGYYIARTNLISKTNILFLVNKLSSYKLQIYNAFNYSIGANSHTDLQIYHCDESLFLNLLEKYKGAYDYYIVMSHFKSADFKHTSAPESVLKAINKIPKKKLIMLDNLNNKIDGKI</sequence>
<protein>
    <recommendedName>
        <fullName evidence="4">HTH gntR-type domain-containing protein</fullName>
    </recommendedName>
</protein>
<dbReference type="InterPro" id="IPR036388">
    <property type="entry name" value="WH-like_DNA-bd_sf"/>
</dbReference>
<dbReference type="PANTHER" id="PTHR38445:SF10">
    <property type="entry name" value="GNTR-FAMILY TRANSCRIPTIONAL REGULATOR"/>
    <property type="match status" value="1"/>
</dbReference>
<dbReference type="AlphaFoldDB" id="A0A382NTW5"/>
<accession>A0A382NTW5</accession>
<dbReference type="Pfam" id="PF00392">
    <property type="entry name" value="GntR"/>
    <property type="match status" value="1"/>
</dbReference>
<dbReference type="PANTHER" id="PTHR38445">
    <property type="entry name" value="HTH-TYPE TRANSCRIPTIONAL REPRESSOR YTRA"/>
    <property type="match status" value="1"/>
</dbReference>
<organism evidence="5">
    <name type="scientific">marine metagenome</name>
    <dbReference type="NCBI Taxonomy" id="408172"/>
    <lineage>
        <taxon>unclassified sequences</taxon>
        <taxon>metagenomes</taxon>
        <taxon>ecological metagenomes</taxon>
    </lineage>
</organism>
<dbReference type="Gene3D" id="1.10.10.10">
    <property type="entry name" value="Winged helix-like DNA-binding domain superfamily/Winged helix DNA-binding domain"/>
    <property type="match status" value="1"/>
</dbReference>
<dbReference type="GO" id="GO:0003677">
    <property type="term" value="F:DNA binding"/>
    <property type="evidence" value="ECO:0007669"/>
    <property type="project" value="UniProtKB-KW"/>
</dbReference>
<dbReference type="InterPro" id="IPR000524">
    <property type="entry name" value="Tscrpt_reg_HTH_GntR"/>
</dbReference>
<keyword evidence="1" id="KW-0805">Transcription regulation</keyword>
<feature type="non-terminal residue" evidence="5">
    <location>
        <position position="191"/>
    </location>
</feature>
<name>A0A382NTW5_9ZZZZ</name>
<dbReference type="PROSITE" id="PS50949">
    <property type="entry name" value="HTH_GNTR"/>
    <property type="match status" value="1"/>
</dbReference>
<keyword evidence="3" id="KW-0804">Transcription</keyword>
<evidence type="ECO:0000256" key="1">
    <source>
        <dbReference type="ARBA" id="ARBA00023015"/>
    </source>
</evidence>
<evidence type="ECO:0000256" key="3">
    <source>
        <dbReference type="ARBA" id="ARBA00023163"/>
    </source>
</evidence>
<proteinExistence type="predicted"/>
<dbReference type="SUPFAM" id="SSF46785">
    <property type="entry name" value="Winged helix' DNA-binding domain"/>
    <property type="match status" value="1"/>
</dbReference>